<dbReference type="EMBL" id="LSYV01001517">
    <property type="protein sequence ID" value="KXZ40885.1"/>
    <property type="molecule type" value="Genomic_DNA"/>
</dbReference>
<gene>
    <name evidence="1" type="ORF">GPECTOR_1524g697</name>
</gene>
<evidence type="ECO:0000313" key="1">
    <source>
        <dbReference type="EMBL" id="KXZ40885.1"/>
    </source>
</evidence>
<protein>
    <submittedName>
        <fullName evidence="1">Uncharacterized protein</fullName>
    </submittedName>
</protein>
<name>A0A150FUN6_GONPE</name>
<sequence length="124" mass="13511">MLTAGMTKPGRDYGLTSRGERVDKFVLDNPGQAFSTLNKLLDKLQADPSGGDPQQLDMAACQSARREIVRLIKNVDGEANVYGKLQKVVGPPHGVMWLCKCHADLFKADQPGSAALQRMASLRK</sequence>
<organism evidence="1 2">
    <name type="scientific">Gonium pectorale</name>
    <name type="common">Green alga</name>
    <dbReference type="NCBI Taxonomy" id="33097"/>
    <lineage>
        <taxon>Eukaryota</taxon>
        <taxon>Viridiplantae</taxon>
        <taxon>Chlorophyta</taxon>
        <taxon>core chlorophytes</taxon>
        <taxon>Chlorophyceae</taxon>
        <taxon>CS clade</taxon>
        <taxon>Chlamydomonadales</taxon>
        <taxon>Volvocaceae</taxon>
        <taxon>Gonium</taxon>
    </lineage>
</organism>
<dbReference type="AlphaFoldDB" id="A0A150FUN6"/>
<dbReference type="Proteomes" id="UP000075714">
    <property type="component" value="Unassembled WGS sequence"/>
</dbReference>
<accession>A0A150FUN6</accession>
<proteinExistence type="predicted"/>
<reference evidence="2" key="1">
    <citation type="journal article" date="2016" name="Nat. Commun.">
        <title>The Gonium pectorale genome demonstrates co-option of cell cycle regulation during the evolution of multicellularity.</title>
        <authorList>
            <person name="Hanschen E.R."/>
            <person name="Marriage T.N."/>
            <person name="Ferris P.J."/>
            <person name="Hamaji T."/>
            <person name="Toyoda A."/>
            <person name="Fujiyama A."/>
            <person name="Neme R."/>
            <person name="Noguchi H."/>
            <person name="Minakuchi Y."/>
            <person name="Suzuki M."/>
            <person name="Kawai-Toyooka H."/>
            <person name="Smith D.R."/>
            <person name="Sparks H."/>
            <person name="Anderson J."/>
            <person name="Bakaric R."/>
            <person name="Luria V."/>
            <person name="Karger A."/>
            <person name="Kirschner M.W."/>
            <person name="Durand P.M."/>
            <person name="Michod R.E."/>
            <person name="Nozaki H."/>
            <person name="Olson B.J."/>
        </authorList>
    </citation>
    <scope>NUCLEOTIDE SEQUENCE [LARGE SCALE GENOMIC DNA]</scope>
    <source>
        <strain evidence="2">NIES-2863</strain>
    </source>
</reference>
<comment type="caution">
    <text evidence="1">The sequence shown here is derived from an EMBL/GenBank/DDBJ whole genome shotgun (WGS) entry which is preliminary data.</text>
</comment>
<keyword evidence="2" id="KW-1185">Reference proteome</keyword>
<evidence type="ECO:0000313" key="2">
    <source>
        <dbReference type="Proteomes" id="UP000075714"/>
    </source>
</evidence>